<dbReference type="EMBL" id="JASSZA010000016">
    <property type="protein sequence ID" value="KAK2091170.1"/>
    <property type="molecule type" value="Genomic_DNA"/>
</dbReference>
<organism evidence="1 2">
    <name type="scientific">Saguinus oedipus</name>
    <name type="common">Cotton-top tamarin</name>
    <name type="synonym">Oedipomidas oedipus</name>
    <dbReference type="NCBI Taxonomy" id="9490"/>
    <lineage>
        <taxon>Eukaryota</taxon>
        <taxon>Metazoa</taxon>
        <taxon>Chordata</taxon>
        <taxon>Craniata</taxon>
        <taxon>Vertebrata</taxon>
        <taxon>Euteleostomi</taxon>
        <taxon>Mammalia</taxon>
        <taxon>Eutheria</taxon>
        <taxon>Euarchontoglires</taxon>
        <taxon>Primates</taxon>
        <taxon>Haplorrhini</taxon>
        <taxon>Platyrrhini</taxon>
        <taxon>Cebidae</taxon>
        <taxon>Callitrichinae</taxon>
        <taxon>Saguinus</taxon>
    </lineage>
</organism>
<sequence length="141" mass="14734">MGKAPQITSPDASSLSNLHFQLLKASHPVPTTSLFTIRIPPHSSKLVGSGSLVEMNSCGSAGPTALSRGLARLARIPVMPRLLNSADITAHMGMGLPTTSSVLPVLSLGAFTLPSPASHRLTAPHHLDIEDATYTQLSAQH</sequence>
<dbReference type="Proteomes" id="UP001266305">
    <property type="component" value="Unassembled WGS sequence"/>
</dbReference>
<keyword evidence="2" id="KW-1185">Reference proteome</keyword>
<reference evidence="1 2" key="1">
    <citation type="submission" date="2023-05" db="EMBL/GenBank/DDBJ databases">
        <title>B98-5 Cell Line De Novo Hybrid Assembly: An Optical Mapping Approach.</title>
        <authorList>
            <person name="Kananen K."/>
            <person name="Auerbach J.A."/>
            <person name="Kautto E."/>
            <person name="Blachly J.S."/>
        </authorList>
    </citation>
    <scope>NUCLEOTIDE SEQUENCE [LARGE SCALE GENOMIC DNA]</scope>
    <source>
        <strain evidence="1">B95-8</strain>
        <tissue evidence="1">Cell line</tissue>
    </source>
</reference>
<proteinExistence type="predicted"/>
<evidence type="ECO:0000313" key="1">
    <source>
        <dbReference type="EMBL" id="KAK2091170.1"/>
    </source>
</evidence>
<accession>A0ABQ9U328</accession>
<name>A0ABQ9U328_SAGOE</name>
<comment type="caution">
    <text evidence="1">The sequence shown here is derived from an EMBL/GenBank/DDBJ whole genome shotgun (WGS) entry which is preliminary data.</text>
</comment>
<protein>
    <submittedName>
        <fullName evidence="1">Uncharacterized protein</fullName>
    </submittedName>
</protein>
<gene>
    <name evidence="1" type="ORF">P7K49_030454</name>
</gene>
<evidence type="ECO:0000313" key="2">
    <source>
        <dbReference type="Proteomes" id="UP001266305"/>
    </source>
</evidence>